<accession>A0A4U8UXK4</accession>
<comment type="subcellular location">
    <subcellularLocation>
        <location evidence="1 6">Membrane</location>
        <topology evidence="1 6">Multi-pass membrane protein</topology>
    </subcellularLocation>
</comment>
<sequence>MGSFGRWSAYGSIGRSLRMSFFATNLLSVMLSLAVLAYGCWLVHNRSQYAELLAPSLYVDVGRIMIVVSLLSIANAVVAIYAVLKELRCLIYSFSIASVIIFVMLFIGGIMGFVFGYKLTNQIPLHLKMLTSLRELYAMPEMEAITNAWDELQTNFKCCGVNGTDDLKVWRTSKWYMRQKEPKQRLPKSCCIPSEIDQCLSVDLNSPNPQYVYTDTCYMSLRTDLLAVVNVAAYLSIVSSVVMLLPAVLAMMFARLIRK</sequence>
<dbReference type="AlphaFoldDB" id="A0A4U8UXK4"/>
<reference evidence="7 8" key="1">
    <citation type="journal article" date="2015" name="Genome Biol.">
        <title>Comparative genomics of Steinernema reveals deeply conserved gene regulatory networks.</title>
        <authorList>
            <person name="Dillman A.R."/>
            <person name="Macchietto M."/>
            <person name="Porter C.F."/>
            <person name="Rogers A."/>
            <person name="Williams B."/>
            <person name="Antoshechkin I."/>
            <person name="Lee M.M."/>
            <person name="Goodwin Z."/>
            <person name="Lu X."/>
            <person name="Lewis E.E."/>
            <person name="Goodrich-Blair H."/>
            <person name="Stock S.P."/>
            <person name="Adams B.J."/>
            <person name="Sternberg P.W."/>
            <person name="Mortazavi A."/>
        </authorList>
    </citation>
    <scope>NUCLEOTIDE SEQUENCE [LARGE SCALE GENOMIC DNA]</scope>
    <source>
        <strain evidence="7 8">ALL</strain>
    </source>
</reference>
<evidence type="ECO:0000256" key="3">
    <source>
        <dbReference type="ARBA" id="ARBA00022692"/>
    </source>
</evidence>
<dbReference type="PIRSF" id="PIRSF002419">
    <property type="entry name" value="Tetraspanin"/>
    <property type="match status" value="1"/>
</dbReference>
<dbReference type="OrthoDB" id="438211at2759"/>
<feature type="transmembrane region" description="Helical" evidence="6">
    <location>
        <begin position="91"/>
        <end position="117"/>
    </location>
</feature>
<evidence type="ECO:0000256" key="2">
    <source>
        <dbReference type="ARBA" id="ARBA00006840"/>
    </source>
</evidence>
<dbReference type="InterPro" id="IPR000301">
    <property type="entry name" value="Tetraspanin_animals"/>
</dbReference>
<evidence type="ECO:0000313" key="8">
    <source>
        <dbReference type="Proteomes" id="UP000298663"/>
    </source>
</evidence>
<dbReference type="GO" id="GO:0016020">
    <property type="term" value="C:membrane"/>
    <property type="evidence" value="ECO:0007669"/>
    <property type="project" value="UniProtKB-SubCell"/>
</dbReference>
<evidence type="ECO:0000256" key="4">
    <source>
        <dbReference type="ARBA" id="ARBA00022989"/>
    </source>
</evidence>
<dbReference type="SUPFAM" id="SSF48652">
    <property type="entry name" value="Tetraspanin"/>
    <property type="match status" value="1"/>
</dbReference>
<dbReference type="Pfam" id="PF00335">
    <property type="entry name" value="Tetraspanin"/>
    <property type="match status" value="1"/>
</dbReference>
<organism evidence="7 8">
    <name type="scientific">Steinernema carpocapsae</name>
    <name type="common">Entomopathogenic nematode</name>
    <dbReference type="NCBI Taxonomy" id="34508"/>
    <lineage>
        <taxon>Eukaryota</taxon>
        <taxon>Metazoa</taxon>
        <taxon>Ecdysozoa</taxon>
        <taxon>Nematoda</taxon>
        <taxon>Chromadorea</taxon>
        <taxon>Rhabditida</taxon>
        <taxon>Tylenchina</taxon>
        <taxon>Panagrolaimomorpha</taxon>
        <taxon>Strongyloidoidea</taxon>
        <taxon>Steinernematidae</taxon>
        <taxon>Steinernema</taxon>
    </lineage>
</organism>
<name>A0A4U8UXK4_STECR</name>
<evidence type="ECO:0000313" key="7">
    <source>
        <dbReference type="EMBL" id="TMS36618.1"/>
    </source>
</evidence>
<evidence type="ECO:0000256" key="1">
    <source>
        <dbReference type="ARBA" id="ARBA00004141"/>
    </source>
</evidence>
<dbReference type="Gene3D" id="1.10.1450.10">
    <property type="entry name" value="Tetraspanin"/>
    <property type="match status" value="1"/>
</dbReference>
<evidence type="ECO:0000256" key="5">
    <source>
        <dbReference type="ARBA" id="ARBA00023136"/>
    </source>
</evidence>
<comment type="similarity">
    <text evidence="2 6">Belongs to the tetraspanin (TM4SF) family.</text>
</comment>
<evidence type="ECO:0000256" key="6">
    <source>
        <dbReference type="RuleBase" id="RU361218"/>
    </source>
</evidence>
<dbReference type="PANTHER" id="PTHR19282">
    <property type="entry name" value="TETRASPANIN"/>
    <property type="match status" value="1"/>
</dbReference>
<dbReference type="PRINTS" id="PR00259">
    <property type="entry name" value="TMFOUR"/>
</dbReference>
<proteinExistence type="inferred from homology"/>
<dbReference type="EMBL" id="AZBU02000001">
    <property type="protein sequence ID" value="TMS36618.1"/>
    <property type="molecule type" value="Genomic_DNA"/>
</dbReference>
<keyword evidence="8" id="KW-1185">Reference proteome</keyword>
<feature type="transmembrane region" description="Helical" evidence="6">
    <location>
        <begin position="64"/>
        <end position="84"/>
    </location>
</feature>
<dbReference type="InterPro" id="IPR008952">
    <property type="entry name" value="Tetraspanin_EC2_sf"/>
</dbReference>
<feature type="transmembrane region" description="Helical" evidence="6">
    <location>
        <begin position="21"/>
        <end position="44"/>
    </location>
</feature>
<reference evidence="7 8" key="2">
    <citation type="journal article" date="2019" name="G3 (Bethesda)">
        <title>Hybrid Assembly of the Genome of the Entomopathogenic Nematode Steinernema carpocapsae Identifies the X-Chromosome.</title>
        <authorList>
            <person name="Serra L."/>
            <person name="Macchietto M."/>
            <person name="Macias-Munoz A."/>
            <person name="McGill C.J."/>
            <person name="Rodriguez I.M."/>
            <person name="Rodriguez B."/>
            <person name="Murad R."/>
            <person name="Mortazavi A."/>
        </authorList>
    </citation>
    <scope>NUCLEOTIDE SEQUENCE [LARGE SCALE GENOMIC DNA]</scope>
    <source>
        <strain evidence="7 8">ALL</strain>
    </source>
</reference>
<dbReference type="InterPro" id="IPR018499">
    <property type="entry name" value="Tetraspanin/Peripherin"/>
</dbReference>
<protein>
    <recommendedName>
        <fullName evidence="6">Tetraspanin</fullName>
    </recommendedName>
</protein>
<keyword evidence="3 6" id="KW-0812">Transmembrane</keyword>
<dbReference type="Proteomes" id="UP000298663">
    <property type="component" value="Unassembled WGS sequence"/>
</dbReference>
<feature type="transmembrane region" description="Helical" evidence="6">
    <location>
        <begin position="231"/>
        <end position="254"/>
    </location>
</feature>
<dbReference type="PANTHER" id="PTHR19282:SF452">
    <property type="entry name" value="LD03691P"/>
    <property type="match status" value="1"/>
</dbReference>
<comment type="caution">
    <text evidence="7">The sequence shown here is derived from an EMBL/GenBank/DDBJ whole genome shotgun (WGS) entry which is preliminary data.</text>
</comment>
<keyword evidence="5 6" id="KW-0472">Membrane</keyword>
<keyword evidence="4 6" id="KW-1133">Transmembrane helix</keyword>
<gene>
    <name evidence="7" type="ORF">L596_003743</name>
</gene>